<organism evidence="1">
    <name type="scientific">Pedobacter sp. KACC 23697</name>
    <dbReference type="NCBI Taxonomy" id="3149230"/>
    <lineage>
        <taxon>Bacteria</taxon>
        <taxon>Pseudomonadati</taxon>
        <taxon>Bacteroidota</taxon>
        <taxon>Sphingobacteriia</taxon>
        <taxon>Sphingobacteriales</taxon>
        <taxon>Sphingobacteriaceae</taxon>
        <taxon>Pedobacter</taxon>
    </lineage>
</organism>
<reference evidence="1" key="1">
    <citation type="submission" date="2024-05" db="EMBL/GenBank/DDBJ databases">
        <authorList>
            <person name="Kim S."/>
            <person name="Heo J."/>
            <person name="Choi H."/>
            <person name="Choi Y."/>
            <person name="Kwon S.-W."/>
            <person name="Kim Y."/>
        </authorList>
    </citation>
    <scope>NUCLEOTIDE SEQUENCE</scope>
    <source>
        <strain evidence="1">KACC 23697</strain>
    </source>
</reference>
<evidence type="ECO:0000313" key="1">
    <source>
        <dbReference type="EMBL" id="XBO49069.1"/>
    </source>
</evidence>
<proteinExistence type="predicted"/>
<dbReference type="EMBL" id="CP157485">
    <property type="protein sequence ID" value="XBO49069.1"/>
    <property type="molecule type" value="Genomic_DNA"/>
</dbReference>
<sequence>MEFSPNHPLIKLLMKGMHLNETGNVEEAAKTFLQAWNEAADDFEKAISAWYIARLKTTIPGKIDWYETALKHALNAHPSGITKSLTEM</sequence>
<dbReference type="AlphaFoldDB" id="A0AAU7K9X7"/>
<protein>
    <submittedName>
        <fullName evidence="1">Uncharacterized protein</fullName>
    </submittedName>
</protein>
<accession>A0AAU7K9X7</accession>
<name>A0AAU7K9X7_9SPHI</name>
<dbReference type="RefSeq" id="WP_406826402.1">
    <property type="nucleotide sequence ID" value="NZ_CP157485.1"/>
</dbReference>
<gene>
    <name evidence="1" type="ORF">ABEG20_05565</name>
</gene>